<dbReference type="SUPFAM" id="SSF103039">
    <property type="entry name" value="CheC-like"/>
    <property type="match status" value="1"/>
</dbReference>
<dbReference type="InterPro" id="IPR037257">
    <property type="entry name" value="T2SS_E_N_sf"/>
</dbReference>
<dbReference type="InterPro" id="IPR028976">
    <property type="entry name" value="CheC-like_sf"/>
</dbReference>
<evidence type="ECO:0000313" key="2">
    <source>
        <dbReference type="EMBL" id="QGO05462.1"/>
    </source>
</evidence>
<sequence length="287" mass="32343">MAANFFGQWLLERGLITPEALIDAVEYQKKHNISLGEVAIEKSWLTENQVASINAEQQRSDRKFGEIATDLKLINDEQVQELLNTQKARRIFFGEALLALGHIQQDVLDKEIQAHKKAQEEHEELLKANLDNIPEAITVKAMLDHTLKMFLRIAREMVKITEVSTEANAISTDQNHYTFAQEITGEKNFYYALTMPEALVINVAGKLLMDDNHNEITPLSLDAASEYVNIIIGHGCGKLGTLDCMVHANPPFAYKKSEEKNPDCKHQVTVELASAHGDLMVEFLFKK</sequence>
<evidence type="ECO:0000313" key="3">
    <source>
        <dbReference type="Proteomes" id="UP000422232"/>
    </source>
</evidence>
<keyword evidence="3" id="KW-1185">Reference proteome</keyword>
<dbReference type="InterPro" id="IPR028051">
    <property type="entry name" value="CheX-like_dom"/>
</dbReference>
<gene>
    <name evidence="2" type="ORF">Psal009_01351</name>
</gene>
<dbReference type="EMBL" id="CP038908">
    <property type="protein sequence ID" value="QGO05462.1"/>
    <property type="molecule type" value="Genomic_DNA"/>
</dbReference>
<feature type="domain" description="Chemotaxis phosphatase CheX-like" evidence="1">
    <location>
        <begin position="180"/>
        <end position="266"/>
    </location>
</feature>
<dbReference type="GeneID" id="66740535"/>
<organism evidence="2 3">
    <name type="scientific">Piscirickettsia salmonis</name>
    <dbReference type="NCBI Taxonomy" id="1238"/>
    <lineage>
        <taxon>Bacteria</taxon>
        <taxon>Pseudomonadati</taxon>
        <taxon>Pseudomonadota</taxon>
        <taxon>Gammaproteobacteria</taxon>
        <taxon>Thiotrichales</taxon>
        <taxon>Piscirickettsiaceae</taxon>
        <taxon>Piscirickettsia</taxon>
    </lineage>
</organism>
<evidence type="ECO:0000259" key="1">
    <source>
        <dbReference type="Pfam" id="PF13690"/>
    </source>
</evidence>
<dbReference type="SUPFAM" id="SSF160246">
    <property type="entry name" value="EspE N-terminal domain-like"/>
    <property type="match status" value="1"/>
</dbReference>
<dbReference type="Pfam" id="PF13690">
    <property type="entry name" value="CheX"/>
    <property type="match status" value="1"/>
</dbReference>
<name>A0A9Q5VAG4_PISSA</name>
<dbReference type="AlphaFoldDB" id="A0A9Q5VAG4"/>
<protein>
    <submittedName>
        <fullName evidence="2">Bacteriophage N4 adsorption protein B</fullName>
    </submittedName>
</protein>
<dbReference type="Proteomes" id="UP000422232">
    <property type="component" value="Chromosome"/>
</dbReference>
<dbReference type="Gene3D" id="3.40.1550.10">
    <property type="entry name" value="CheC-like"/>
    <property type="match status" value="1"/>
</dbReference>
<reference evidence="2 3" key="1">
    <citation type="submission" date="2019-04" db="EMBL/GenBank/DDBJ databases">
        <title>Complete genome sequencing of Piscirickettsia salmonis strain Psal-009.</title>
        <authorList>
            <person name="Schober I."/>
            <person name="Bunk B."/>
            <person name="Sproer C."/>
            <person name="Carril G.P."/>
            <person name="Riedel T."/>
            <person name="Flores-Herrera P.A."/>
            <person name="Nourdin-Galindo G."/>
            <person name="Marshall S.H."/>
            <person name="Overmann J."/>
        </authorList>
    </citation>
    <scope>NUCLEOTIDE SEQUENCE [LARGE SCALE GENOMIC DNA]</scope>
    <source>
        <strain evidence="2 3">Psal-009</strain>
    </source>
</reference>
<proteinExistence type="predicted"/>
<dbReference type="RefSeq" id="WP_016209404.1">
    <property type="nucleotide sequence ID" value="NZ_CP012413.1"/>
</dbReference>
<accession>A0A9Q5VAG4</accession>